<organism evidence="1 2">
    <name type="scientific">Lutibacter maritimus</name>
    <dbReference type="NCBI Taxonomy" id="593133"/>
    <lineage>
        <taxon>Bacteria</taxon>
        <taxon>Pseudomonadati</taxon>
        <taxon>Bacteroidota</taxon>
        <taxon>Flavobacteriia</taxon>
        <taxon>Flavobacteriales</taxon>
        <taxon>Flavobacteriaceae</taxon>
        <taxon>Lutibacter</taxon>
    </lineage>
</organism>
<dbReference type="AlphaFoldDB" id="A0A1I6NQQ8"/>
<protein>
    <submittedName>
        <fullName evidence="1">Uncharacterized protein</fullName>
    </submittedName>
</protein>
<evidence type="ECO:0000313" key="1">
    <source>
        <dbReference type="EMBL" id="SFS30342.1"/>
    </source>
</evidence>
<dbReference type="PROSITE" id="PS51257">
    <property type="entry name" value="PROKAR_LIPOPROTEIN"/>
    <property type="match status" value="1"/>
</dbReference>
<sequence>MNKGLKIFSLIIFITIFSCKVNNNNRNKMKSKIRNENILIKNGVWKSTGGNLFWINVVQNKVFWLRMNNKTKENELGENWCHVGNGIIIDNRIILDWSDISVGKGNLNGKIVIEIMSNIKMKVIEDSGNFGMSIWNWEKEQLNFSQITK</sequence>
<dbReference type="STRING" id="593133.SAMN04488006_0423"/>
<dbReference type="EMBL" id="FOZP01000001">
    <property type="protein sequence ID" value="SFS30342.1"/>
    <property type="molecule type" value="Genomic_DNA"/>
</dbReference>
<dbReference type="Proteomes" id="UP000199312">
    <property type="component" value="Unassembled WGS sequence"/>
</dbReference>
<proteinExistence type="predicted"/>
<accession>A0A1I6NQQ8</accession>
<name>A0A1I6NQQ8_9FLAO</name>
<dbReference type="OrthoDB" id="1440167at2"/>
<dbReference type="RefSeq" id="WP_090222044.1">
    <property type="nucleotide sequence ID" value="NZ_FOZP01000001.1"/>
</dbReference>
<evidence type="ECO:0000313" key="2">
    <source>
        <dbReference type="Proteomes" id="UP000199312"/>
    </source>
</evidence>
<gene>
    <name evidence="1" type="ORF">SAMN04488006_0423</name>
</gene>
<keyword evidence="2" id="KW-1185">Reference proteome</keyword>
<reference evidence="2" key="1">
    <citation type="submission" date="2016-10" db="EMBL/GenBank/DDBJ databases">
        <authorList>
            <person name="Varghese N."/>
            <person name="Submissions S."/>
        </authorList>
    </citation>
    <scope>NUCLEOTIDE SEQUENCE [LARGE SCALE GENOMIC DNA]</scope>
    <source>
        <strain evidence="2">DSM 24450</strain>
    </source>
</reference>